<evidence type="ECO:0000313" key="3">
    <source>
        <dbReference type="Proteomes" id="UP000590511"/>
    </source>
</evidence>
<dbReference type="RefSeq" id="WP_188123985.1">
    <property type="nucleotide sequence ID" value="NZ_BOMP01000178.1"/>
</dbReference>
<dbReference type="AlphaFoldDB" id="A0A7W7MJ60"/>
<sequence>MPEPHTVTPPVLAVGPRILPTDGWAEVWIDSGSGYGYVRRVPTGKLALAPLDDGEGENAIYRLHLASAAARG</sequence>
<evidence type="ECO:0000313" key="1">
    <source>
        <dbReference type="EMBL" id="GIE45882.1"/>
    </source>
</evidence>
<dbReference type="Proteomes" id="UP000590511">
    <property type="component" value="Unassembled WGS sequence"/>
</dbReference>
<accession>A0A7W7MJ60</accession>
<dbReference type="EMBL" id="BOMP01000178">
    <property type="protein sequence ID" value="GIE45882.1"/>
    <property type="molecule type" value="Genomic_DNA"/>
</dbReference>
<reference evidence="2 3" key="1">
    <citation type="submission" date="2020-08" db="EMBL/GenBank/DDBJ databases">
        <title>Sequencing the genomes of 1000 actinobacteria strains.</title>
        <authorList>
            <person name="Klenk H.-P."/>
        </authorList>
    </citation>
    <scope>NUCLEOTIDE SEQUENCE [LARGE SCALE GENOMIC DNA]</scope>
    <source>
        <strain evidence="2 3">DSM 43150</strain>
    </source>
</reference>
<name>A0A7W7MJ60_9ACTN</name>
<evidence type="ECO:0000313" key="4">
    <source>
        <dbReference type="Proteomes" id="UP000631312"/>
    </source>
</evidence>
<proteinExistence type="predicted"/>
<keyword evidence="4" id="KW-1185">Reference proteome</keyword>
<evidence type="ECO:0000313" key="2">
    <source>
        <dbReference type="EMBL" id="MBB4752056.1"/>
    </source>
</evidence>
<reference evidence="1 4" key="2">
    <citation type="submission" date="2021-01" db="EMBL/GenBank/DDBJ databases">
        <title>Whole genome shotgun sequence of Actinoplanes lobatus NBRC 12513.</title>
        <authorList>
            <person name="Komaki H."/>
            <person name="Tamura T."/>
        </authorList>
    </citation>
    <scope>NUCLEOTIDE SEQUENCE [LARGE SCALE GENOMIC DNA]</scope>
    <source>
        <strain evidence="1 4">NBRC 12513</strain>
    </source>
</reference>
<protein>
    <submittedName>
        <fullName evidence="2">Uncharacterized protein</fullName>
    </submittedName>
</protein>
<gene>
    <name evidence="1" type="ORF">Alo02nite_87800</name>
    <name evidence="2" type="ORF">BJ964_006217</name>
</gene>
<dbReference type="EMBL" id="JACHNC010000001">
    <property type="protein sequence ID" value="MBB4752056.1"/>
    <property type="molecule type" value="Genomic_DNA"/>
</dbReference>
<comment type="caution">
    <text evidence="2">The sequence shown here is derived from an EMBL/GenBank/DDBJ whole genome shotgun (WGS) entry which is preliminary data.</text>
</comment>
<organism evidence="2 3">
    <name type="scientific">Actinoplanes lobatus</name>
    <dbReference type="NCBI Taxonomy" id="113568"/>
    <lineage>
        <taxon>Bacteria</taxon>
        <taxon>Bacillati</taxon>
        <taxon>Actinomycetota</taxon>
        <taxon>Actinomycetes</taxon>
        <taxon>Micromonosporales</taxon>
        <taxon>Micromonosporaceae</taxon>
        <taxon>Actinoplanes</taxon>
    </lineage>
</organism>
<dbReference type="Proteomes" id="UP000631312">
    <property type="component" value="Unassembled WGS sequence"/>
</dbReference>